<comment type="caution">
    <text evidence="7">The sequence shown here is derived from an EMBL/GenBank/DDBJ whole genome shotgun (WGS) entry which is preliminary data.</text>
</comment>
<dbReference type="GO" id="GO:0009247">
    <property type="term" value="P:glycolipid biosynthetic process"/>
    <property type="evidence" value="ECO:0007669"/>
    <property type="project" value="UniProtKB-ARBA"/>
</dbReference>
<evidence type="ECO:0000256" key="5">
    <source>
        <dbReference type="ARBA" id="ARBA00023136"/>
    </source>
</evidence>
<dbReference type="AlphaFoldDB" id="A0A318N1N5"/>
<dbReference type="PANTHER" id="PTHR30606">
    <property type="entry name" value="LIPID A BIOSYNTHESIS LAUROYL ACYLTRANSFERASE"/>
    <property type="match status" value="1"/>
</dbReference>
<keyword evidence="2" id="KW-1003">Cell membrane</keyword>
<gene>
    <name evidence="7" type="ORF">DK869_06695</name>
</gene>
<comment type="subcellular location">
    <subcellularLocation>
        <location evidence="1">Cell inner membrane</location>
    </subcellularLocation>
</comment>
<evidence type="ECO:0000313" key="8">
    <source>
        <dbReference type="Proteomes" id="UP000247565"/>
    </source>
</evidence>
<dbReference type="CDD" id="cd07984">
    <property type="entry name" value="LPLAT_LABLAT-like"/>
    <property type="match status" value="1"/>
</dbReference>
<evidence type="ECO:0000313" key="7">
    <source>
        <dbReference type="EMBL" id="PXZ00311.1"/>
    </source>
</evidence>
<reference evidence="7 8" key="1">
    <citation type="submission" date="2018-05" db="EMBL/GenBank/DDBJ databases">
        <title>Reference genomes for bee gut microbiota database.</title>
        <authorList>
            <person name="Ellegaard K.M."/>
        </authorList>
    </citation>
    <scope>NUCLEOTIDE SEQUENCE [LARGE SCALE GENOMIC DNA]</scope>
    <source>
        <strain evidence="7 8">ESL0284</strain>
    </source>
</reference>
<keyword evidence="5" id="KW-0472">Membrane</keyword>
<keyword evidence="4 7" id="KW-0808">Transferase</keyword>
<organism evidence="7 8">
    <name type="scientific">Commensalibacter melissae</name>
    <dbReference type="NCBI Taxonomy" id="2070537"/>
    <lineage>
        <taxon>Bacteria</taxon>
        <taxon>Pseudomonadati</taxon>
        <taxon>Pseudomonadota</taxon>
        <taxon>Alphaproteobacteria</taxon>
        <taxon>Acetobacterales</taxon>
        <taxon>Acetobacteraceae</taxon>
    </lineage>
</organism>
<proteinExistence type="predicted"/>
<dbReference type="EMBL" id="QGLT01000003">
    <property type="protein sequence ID" value="PXZ00311.1"/>
    <property type="molecule type" value="Genomic_DNA"/>
</dbReference>
<dbReference type="GO" id="GO:0005886">
    <property type="term" value="C:plasma membrane"/>
    <property type="evidence" value="ECO:0007669"/>
    <property type="project" value="UniProtKB-SubCell"/>
</dbReference>
<keyword evidence="8" id="KW-1185">Reference proteome</keyword>
<keyword evidence="6 7" id="KW-0012">Acyltransferase</keyword>
<dbReference type="RefSeq" id="WP_110439234.1">
    <property type="nucleotide sequence ID" value="NZ_CP046393.1"/>
</dbReference>
<dbReference type="GO" id="GO:0016746">
    <property type="term" value="F:acyltransferase activity"/>
    <property type="evidence" value="ECO:0007669"/>
    <property type="project" value="UniProtKB-KW"/>
</dbReference>
<dbReference type="Pfam" id="PF03279">
    <property type="entry name" value="Lip_A_acyltrans"/>
    <property type="match status" value="1"/>
</dbReference>
<dbReference type="InterPro" id="IPR004960">
    <property type="entry name" value="LipA_acyltrans"/>
</dbReference>
<name>A0A318N1N5_9PROT</name>
<evidence type="ECO:0000256" key="4">
    <source>
        <dbReference type="ARBA" id="ARBA00022679"/>
    </source>
</evidence>
<sequence length="314" mass="35816">MSLPLPSRQIISNWLKQCLYYGEYLIAEICINLLQKLSPEQASNLGGWICQKIGTKLPVSKIADRNIKFVMPDLSLQERQKIIAGVWENLGRTVGEFPHLANLEQNTKQGAGWEIIGENYLIGQAKRKGPVLFVSGHLGNWEMLPPGVAQYGVPFSSFFRAASNPYVNELILQLRYQAMQQKIPMFAKGAKGAKQALRHLLQGKRLGVLSDQKMNDGIRVNFFGKPAMTSSAVANLALKLRCPIIPGYVKRLGPARLRIIVETPIDYSDLVENNIENVRILTQRINDKIEEWIRKQPEQWLWLHKRWPKEYYKP</sequence>
<evidence type="ECO:0000256" key="3">
    <source>
        <dbReference type="ARBA" id="ARBA00022519"/>
    </source>
</evidence>
<evidence type="ECO:0000256" key="2">
    <source>
        <dbReference type="ARBA" id="ARBA00022475"/>
    </source>
</evidence>
<dbReference type="PANTHER" id="PTHR30606:SF9">
    <property type="entry name" value="LIPID A BIOSYNTHESIS LAUROYLTRANSFERASE"/>
    <property type="match status" value="1"/>
</dbReference>
<accession>A0A318N1N5</accession>
<keyword evidence="3" id="KW-0997">Cell inner membrane</keyword>
<dbReference type="OrthoDB" id="9801955at2"/>
<protein>
    <submittedName>
        <fullName evidence="7">Lauroyl acyltransferase</fullName>
    </submittedName>
</protein>
<dbReference type="Proteomes" id="UP000247565">
    <property type="component" value="Unassembled WGS sequence"/>
</dbReference>
<evidence type="ECO:0000256" key="6">
    <source>
        <dbReference type="ARBA" id="ARBA00023315"/>
    </source>
</evidence>
<evidence type="ECO:0000256" key="1">
    <source>
        <dbReference type="ARBA" id="ARBA00004533"/>
    </source>
</evidence>